<comment type="caution">
    <text evidence="1">The sequence shown here is derived from an EMBL/GenBank/DDBJ whole genome shotgun (WGS) entry which is preliminary data.</text>
</comment>
<evidence type="ECO:0000313" key="1">
    <source>
        <dbReference type="EMBL" id="MPN32567.1"/>
    </source>
</evidence>
<dbReference type="EMBL" id="VSSQ01084645">
    <property type="protein sequence ID" value="MPN32567.1"/>
    <property type="molecule type" value="Genomic_DNA"/>
</dbReference>
<proteinExistence type="predicted"/>
<sequence>MNWYGTTTDAERVKLGGELIGIFTDLGVDMSNWEANTFAQMMNNFYDWRKDLSVWDTACLILNVDPETF</sequence>
<organism evidence="1">
    <name type="scientific">bioreactor metagenome</name>
    <dbReference type="NCBI Taxonomy" id="1076179"/>
    <lineage>
        <taxon>unclassified sequences</taxon>
        <taxon>metagenomes</taxon>
        <taxon>ecological metagenomes</taxon>
    </lineage>
</organism>
<reference evidence="1" key="1">
    <citation type="submission" date="2019-08" db="EMBL/GenBank/DDBJ databases">
        <authorList>
            <person name="Kucharzyk K."/>
            <person name="Murdoch R.W."/>
            <person name="Higgins S."/>
            <person name="Loffler F."/>
        </authorList>
    </citation>
    <scope>NUCLEOTIDE SEQUENCE</scope>
</reference>
<accession>A0A645H0L0</accession>
<protein>
    <submittedName>
        <fullName evidence="1">Uncharacterized protein</fullName>
    </submittedName>
</protein>
<dbReference type="AlphaFoldDB" id="A0A645H0L0"/>
<name>A0A645H0L0_9ZZZZ</name>
<gene>
    <name evidence="1" type="ORF">SDC9_180046</name>
</gene>